<name>A0AAJ0CVY2_9HYPO</name>
<keyword evidence="1" id="KW-0472">Membrane</keyword>
<gene>
    <name evidence="2" type="ORF">QQS21_002142</name>
</gene>
<keyword evidence="3" id="KW-1185">Reference proteome</keyword>
<sequence>MPQDNIPFVIERDLPNGVIYDLTSPRHVTISLPPTSTWSSGLHWHEGHVEYLKVVQGSIKVRLGSMQRIISASETSQPELRIDKFVWHEWQRAESGGSEVVVIERTDPADGEKSLFFWNLNSVILNIPRLLDTQPFLSRCPAAAARLLLTFWMELNLMVIFAHLDNIPVYFNLPRSKFRIGNLIPVQALAAMDWMISHMVLSVAALIGWALGVQPVDRRYTPEREFAHWIATRGRGQNSHGRHL</sequence>
<feature type="transmembrane region" description="Helical" evidence="1">
    <location>
        <begin position="184"/>
        <end position="211"/>
    </location>
</feature>
<accession>A0AAJ0CVY2</accession>
<protein>
    <recommendedName>
        <fullName evidence="4">Cupin, RmlC-type</fullName>
    </recommendedName>
</protein>
<dbReference type="EMBL" id="JASWJB010000024">
    <property type="protein sequence ID" value="KAK2609361.1"/>
    <property type="molecule type" value="Genomic_DNA"/>
</dbReference>
<evidence type="ECO:0000256" key="1">
    <source>
        <dbReference type="SAM" id="Phobius"/>
    </source>
</evidence>
<keyword evidence="1" id="KW-0812">Transmembrane</keyword>
<evidence type="ECO:0008006" key="4">
    <source>
        <dbReference type="Google" id="ProtNLM"/>
    </source>
</evidence>
<dbReference type="Proteomes" id="UP001251528">
    <property type="component" value="Unassembled WGS sequence"/>
</dbReference>
<reference evidence="2" key="1">
    <citation type="submission" date="2023-06" db="EMBL/GenBank/DDBJ databases">
        <title>Conoideocrella luteorostrata (Hypocreales: Clavicipitaceae), a potential biocontrol fungus for elongate hemlock scale in United States Christmas tree production areas.</title>
        <authorList>
            <person name="Barrett H."/>
            <person name="Lovett B."/>
            <person name="Macias A.M."/>
            <person name="Stajich J.E."/>
            <person name="Kasson M.T."/>
        </authorList>
    </citation>
    <scope>NUCLEOTIDE SEQUENCE</scope>
    <source>
        <strain evidence="2">ARSEF 14590</strain>
    </source>
</reference>
<keyword evidence="1" id="KW-1133">Transmembrane helix</keyword>
<dbReference type="SUPFAM" id="SSF51182">
    <property type="entry name" value="RmlC-like cupins"/>
    <property type="match status" value="1"/>
</dbReference>
<dbReference type="InterPro" id="IPR011051">
    <property type="entry name" value="RmlC_Cupin_sf"/>
</dbReference>
<comment type="caution">
    <text evidence="2">The sequence shown here is derived from an EMBL/GenBank/DDBJ whole genome shotgun (WGS) entry which is preliminary data.</text>
</comment>
<evidence type="ECO:0000313" key="3">
    <source>
        <dbReference type="Proteomes" id="UP001251528"/>
    </source>
</evidence>
<proteinExistence type="predicted"/>
<dbReference type="CDD" id="cd02208">
    <property type="entry name" value="cupin_RmlC-like"/>
    <property type="match status" value="1"/>
</dbReference>
<dbReference type="AlphaFoldDB" id="A0AAJ0CVY2"/>
<evidence type="ECO:0000313" key="2">
    <source>
        <dbReference type="EMBL" id="KAK2609361.1"/>
    </source>
</evidence>
<organism evidence="2 3">
    <name type="scientific">Conoideocrella luteorostrata</name>
    <dbReference type="NCBI Taxonomy" id="1105319"/>
    <lineage>
        <taxon>Eukaryota</taxon>
        <taxon>Fungi</taxon>
        <taxon>Dikarya</taxon>
        <taxon>Ascomycota</taxon>
        <taxon>Pezizomycotina</taxon>
        <taxon>Sordariomycetes</taxon>
        <taxon>Hypocreomycetidae</taxon>
        <taxon>Hypocreales</taxon>
        <taxon>Clavicipitaceae</taxon>
        <taxon>Conoideocrella</taxon>
    </lineage>
</organism>